<name>A0A382HU77_9ZZZZ</name>
<dbReference type="PROSITE" id="PS51257">
    <property type="entry name" value="PROKAR_LIPOPROTEIN"/>
    <property type="match status" value="1"/>
</dbReference>
<gene>
    <name evidence="1" type="ORF">METZ01_LOCUS243712</name>
</gene>
<accession>A0A382HU77</accession>
<feature type="non-terminal residue" evidence="1">
    <location>
        <position position="181"/>
    </location>
</feature>
<dbReference type="EMBL" id="UINC01063330">
    <property type="protein sequence ID" value="SVB90858.1"/>
    <property type="molecule type" value="Genomic_DNA"/>
</dbReference>
<evidence type="ECO:0000313" key="1">
    <source>
        <dbReference type="EMBL" id="SVB90858.1"/>
    </source>
</evidence>
<organism evidence="1">
    <name type="scientific">marine metagenome</name>
    <dbReference type="NCBI Taxonomy" id="408172"/>
    <lineage>
        <taxon>unclassified sequences</taxon>
        <taxon>metagenomes</taxon>
        <taxon>ecological metagenomes</taxon>
    </lineage>
</organism>
<protein>
    <submittedName>
        <fullName evidence="1">Uncharacterized protein</fullName>
    </submittedName>
</protein>
<proteinExistence type="predicted"/>
<sequence>MMDQTRTISRGLTALALVGVMALAACDFEVTNPGPVQDGNLNDAGAHQGIVNGGIRAVQSGVGAYGLLGGAITHDLMASGHTGSAGVRPEEEVAKLSDEYDGRGSWGGLHRGRWINQEALRRFASEEAGVTNLSSYKPAAEANFWAGIALRTLMENACSTVIDGGAPSGKLDYAPLAIAHF</sequence>
<reference evidence="1" key="1">
    <citation type="submission" date="2018-05" db="EMBL/GenBank/DDBJ databases">
        <authorList>
            <person name="Lanie J.A."/>
            <person name="Ng W.-L."/>
            <person name="Kazmierczak K.M."/>
            <person name="Andrzejewski T.M."/>
            <person name="Davidsen T.M."/>
            <person name="Wayne K.J."/>
            <person name="Tettelin H."/>
            <person name="Glass J.I."/>
            <person name="Rusch D."/>
            <person name="Podicherti R."/>
            <person name="Tsui H.-C.T."/>
            <person name="Winkler M.E."/>
        </authorList>
    </citation>
    <scope>NUCLEOTIDE SEQUENCE</scope>
</reference>
<dbReference type="AlphaFoldDB" id="A0A382HU77"/>